<accession>A0A1Y1IS27</accession>
<dbReference type="EMBL" id="DF238757">
    <property type="protein sequence ID" value="GAQ93680.1"/>
    <property type="molecule type" value="Genomic_DNA"/>
</dbReference>
<organism evidence="2 3">
    <name type="scientific">Klebsormidium nitens</name>
    <name type="common">Green alga</name>
    <name type="synonym">Ulothrix nitens</name>
    <dbReference type="NCBI Taxonomy" id="105231"/>
    <lineage>
        <taxon>Eukaryota</taxon>
        <taxon>Viridiplantae</taxon>
        <taxon>Streptophyta</taxon>
        <taxon>Klebsormidiophyceae</taxon>
        <taxon>Klebsormidiales</taxon>
        <taxon>Klebsormidiaceae</taxon>
        <taxon>Klebsormidium</taxon>
    </lineage>
</organism>
<proteinExistence type="predicted"/>
<reference evidence="2 3" key="1">
    <citation type="journal article" date="2014" name="Nat. Commun.">
        <title>Klebsormidium flaccidum genome reveals primary factors for plant terrestrial adaptation.</title>
        <authorList>
            <person name="Hori K."/>
            <person name="Maruyama F."/>
            <person name="Fujisawa T."/>
            <person name="Togashi T."/>
            <person name="Yamamoto N."/>
            <person name="Seo M."/>
            <person name="Sato S."/>
            <person name="Yamada T."/>
            <person name="Mori H."/>
            <person name="Tajima N."/>
            <person name="Moriyama T."/>
            <person name="Ikeuchi M."/>
            <person name="Watanabe M."/>
            <person name="Wada H."/>
            <person name="Kobayashi K."/>
            <person name="Saito M."/>
            <person name="Masuda T."/>
            <person name="Sasaki-Sekimoto Y."/>
            <person name="Mashiguchi K."/>
            <person name="Awai K."/>
            <person name="Shimojima M."/>
            <person name="Masuda S."/>
            <person name="Iwai M."/>
            <person name="Nobusawa T."/>
            <person name="Narise T."/>
            <person name="Kondo S."/>
            <person name="Saito H."/>
            <person name="Sato R."/>
            <person name="Murakawa M."/>
            <person name="Ihara Y."/>
            <person name="Oshima-Yamada Y."/>
            <person name="Ohtaka K."/>
            <person name="Satoh M."/>
            <person name="Sonobe K."/>
            <person name="Ishii M."/>
            <person name="Ohtani R."/>
            <person name="Kanamori-Sato M."/>
            <person name="Honoki R."/>
            <person name="Miyazaki D."/>
            <person name="Mochizuki H."/>
            <person name="Umetsu J."/>
            <person name="Higashi K."/>
            <person name="Shibata D."/>
            <person name="Kamiya Y."/>
            <person name="Sato N."/>
            <person name="Nakamura Y."/>
            <person name="Tabata S."/>
            <person name="Ida S."/>
            <person name="Kurokawa K."/>
            <person name="Ohta H."/>
        </authorList>
    </citation>
    <scope>NUCLEOTIDE SEQUENCE [LARGE SCALE GENOMIC DNA]</scope>
    <source>
        <strain evidence="2 3">NIES-2285</strain>
    </source>
</reference>
<name>A0A1Y1IS27_KLENI</name>
<feature type="region of interest" description="Disordered" evidence="1">
    <location>
        <begin position="15"/>
        <end position="39"/>
    </location>
</feature>
<gene>
    <name evidence="2" type="ORF">KFL_018080010</name>
</gene>
<evidence type="ECO:0000256" key="1">
    <source>
        <dbReference type="SAM" id="MobiDB-lite"/>
    </source>
</evidence>
<sequence length="118" mass="12106">MEKIGGLGGEASTAMGMKRVVLKSSEKAAPKPQVGVEKKQTEVTLTRTIGGSAQLVDGSIEGTKTPAVAKNLIKMETERNGVTEAVGAVAEAVGATAAAEAVEARLTREIDTDGPTKR</sequence>
<dbReference type="Proteomes" id="UP000054558">
    <property type="component" value="Unassembled WGS sequence"/>
</dbReference>
<dbReference type="AlphaFoldDB" id="A0A1Y1IS27"/>
<evidence type="ECO:0000313" key="2">
    <source>
        <dbReference type="EMBL" id="GAQ93680.1"/>
    </source>
</evidence>
<keyword evidence="3" id="KW-1185">Reference proteome</keyword>
<protein>
    <submittedName>
        <fullName evidence="2">Uncharacterized protein</fullName>
    </submittedName>
</protein>
<evidence type="ECO:0000313" key="3">
    <source>
        <dbReference type="Proteomes" id="UP000054558"/>
    </source>
</evidence>